<organism evidence="3 4">
    <name type="scientific">Pandoraea apista</name>
    <dbReference type="NCBI Taxonomy" id="93218"/>
    <lineage>
        <taxon>Bacteria</taxon>
        <taxon>Pseudomonadati</taxon>
        <taxon>Pseudomonadota</taxon>
        <taxon>Betaproteobacteria</taxon>
        <taxon>Burkholderiales</taxon>
        <taxon>Burkholderiaceae</taxon>
        <taxon>Pandoraea</taxon>
    </lineage>
</organism>
<dbReference type="AlphaFoldDB" id="A0A5E5P9F7"/>
<accession>A0A5E5P9F7</accession>
<evidence type="ECO:0000256" key="1">
    <source>
        <dbReference type="SAM" id="SignalP"/>
    </source>
</evidence>
<dbReference type="PROSITE" id="PS51704">
    <property type="entry name" value="GP_PDE"/>
    <property type="match status" value="1"/>
</dbReference>
<dbReference type="OrthoDB" id="8662332at2"/>
<dbReference type="SUPFAM" id="SSF51695">
    <property type="entry name" value="PLC-like phosphodiesterases"/>
    <property type="match status" value="1"/>
</dbReference>
<feature type="chain" id="PRO_5023089474" evidence="1">
    <location>
        <begin position="30"/>
        <end position="312"/>
    </location>
</feature>
<proteinExistence type="predicted"/>
<evidence type="ECO:0000259" key="2">
    <source>
        <dbReference type="PROSITE" id="PS51704"/>
    </source>
</evidence>
<name>A0A5E5P9F7_9BURK</name>
<dbReference type="InterPro" id="IPR030395">
    <property type="entry name" value="GP_PDE_dom"/>
</dbReference>
<evidence type="ECO:0000313" key="4">
    <source>
        <dbReference type="Proteomes" id="UP000364291"/>
    </source>
</evidence>
<dbReference type="RefSeq" id="WP_094067953.1">
    <property type="nucleotide sequence ID" value="NZ_CABPSX010000008.1"/>
</dbReference>
<dbReference type="Proteomes" id="UP000364291">
    <property type="component" value="Unassembled WGS sequence"/>
</dbReference>
<dbReference type="GO" id="GO:0008081">
    <property type="term" value="F:phosphoric diester hydrolase activity"/>
    <property type="evidence" value="ECO:0007669"/>
    <property type="project" value="InterPro"/>
</dbReference>
<keyword evidence="1" id="KW-0732">Signal</keyword>
<evidence type="ECO:0000313" key="3">
    <source>
        <dbReference type="EMBL" id="VVG72835.1"/>
    </source>
</evidence>
<reference evidence="3 4" key="1">
    <citation type="submission" date="2019-08" db="EMBL/GenBank/DDBJ databases">
        <authorList>
            <person name="Peeters C."/>
        </authorList>
    </citation>
    <scope>NUCLEOTIDE SEQUENCE [LARGE SCALE GENOMIC DNA]</scope>
    <source>
        <strain evidence="3 4">LMG 18089</strain>
    </source>
</reference>
<dbReference type="GO" id="GO:0006629">
    <property type="term" value="P:lipid metabolic process"/>
    <property type="evidence" value="ECO:0007669"/>
    <property type="project" value="InterPro"/>
</dbReference>
<feature type="signal peptide" evidence="1">
    <location>
        <begin position="1"/>
        <end position="29"/>
    </location>
</feature>
<protein>
    <submittedName>
        <fullName evidence="3">Glycerophosphodiester phosphodiesterase</fullName>
    </submittedName>
</protein>
<sequence>MAITRLRNKAALAALALAAMTTTATPLQAACLGMQIHAHRGSAEDPENSGSALRSGYAGKWDGVETDMQQLSDGTWVLHHDLRTGRSVLAGAPRPVAQLSSADWRAARMTLHGKPTSEAPPFLSDVLAIASLYPGKTLNAEIKEVVGNCTPIQGLVAQMRQGISHGNWFLTSGLLQNLRCARTADSQGYMGLIVFDGRNAEAAASNRWTKMIARHAKAPVLDRAWMTRLVSELGLPAGIHVDARTMDANPDLLTDAAAARLAVFAYAVQGDAALADAIGRAHARTGKMPSGAVVDGSADAFCRRVAQVTGLH</sequence>
<gene>
    <name evidence="3" type="ORF">PAP18089_03836</name>
</gene>
<dbReference type="Gene3D" id="3.20.20.190">
    <property type="entry name" value="Phosphatidylinositol (PI) phosphodiesterase"/>
    <property type="match status" value="1"/>
</dbReference>
<feature type="domain" description="GP-PDE" evidence="2">
    <location>
        <begin position="34"/>
        <end position="285"/>
    </location>
</feature>
<dbReference type="EMBL" id="CABPSX010000008">
    <property type="protein sequence ID" value="VVG72835.1"/>
    <property type="molecule type" value="Genomic_DNA"/>
</dbReference>
<dbReference type="InterPro" id="IPR017946">
    <property type="entry name" value="PLC-like_Pdiesterase_TIM-brl"/>
</dbReference>
<dbReference type="Pfam" id="PF03009">
    <property type="entry name" value="GDPD"/>
    <property type="match status" value="1"/>
</dbReference>